<reference evidence="9" key="1">
    <citation type="submission" date="2022-03" db="EMBL/GenBank/DDBJ databases">
        <authorList>
            <person name="Sayadi A."/>
        </authorList>
    </citation>
    <scope>NUCLEOTIDE SEQUENCE</scope>
</reference>
<comment type="subunit">
    <text evidence="1">Self-associates forming complexes of several hundred monomers.</text>
</comment>
<name>A0A9P0P5Y5_ACAOB</name>
<dbReference type="AlphaFoldDB" id="A0A9P0P5Y5"/>
<feature type="region of interest" description="Disordered" evidence="7">
    <location>
        <begin position="125"/>
        <end position="153"/>
    </location>
</feature>
<evidence type="ECO:0000313" key="10">
    <source>
        <dbReference type="Proteomes" id="UP001152888"/>
    </source>
</evidence>
<accession>A0A9P0P5Y5</accession>
<dbReference type="PANTHER" id="PTHR21411">
    <property type="entry name" value="APONTIC"/>
    <property type="match status" value="1"/>
</dbReference>
<evidence type="ECO:0000256" key="3">
    <source>
        <dbReference type="ARBA" id="ARBA00023015"/>
    </source>
</evidence>
<dbReference type="PANTHER" id="PTHR21411:SF0">
    <property type="entry name" value="REGULATORY PROTEIN ZESTE"/>
    <property type="match status" value="1"/>
</dbReference>
<evidence type="ECO:0000256" key="2">
    <source>
        <dbReference type="ARBA" id="ARBA00016807"/>
    </source>
</evidence>
<keyword evidence="4" id="KW-0804">Transcription</keyword>
<sequence length="320" mass="36858">MEKSEKKRSANYTSREKETILSLVEKYQGIIENKKTNFIFNKRKNECWEKLAWEYNSIQTTGPRTGQQLKSCYEQMKKIAKQHKSEDKMNLLQTGGGISIPRTTTFDEKVLILLKDNYFTIPNKFDSNNYVTKPDERRTPRKPSATGSGDQENMEESINLVYEDHLTNIGDDQTQIHHDDMQIDDDQIINNIIPDILEEGSVNEPQLGSASEAEDSKSKKRKFNSGAQYHSIDPLQHKPFSGPRLKKMVSSKQSKVIDINNKKAEMYGLKIEVLKTIAKTELEHLKGAKLENDIKELIKQKEIVNLKMKNMELKKYVSLS</sequence>
<gene>
    <name evidence="9" type="ORF">ACAOBT_LOCUS6988</name>
</gene>
<dbReference type="InterPro" id="IPR028002">
    <property type="entry name" value="Myb_DNA-bind_5"/>
</dbReference>
<evidence type="ECO:0000256" key="4">
    <source>
        <dbReference type="ARBA" id="ARBA00023163"/>
    </source>
</evidence>
<protein>
    <recommendedName>
        <fullName evidence="2">Regulatory protein zeste</fullName>
    </recommendedName>
</protein>
<evidence type="ECO:0000256" key="7">
    <source>
        <dbReference type="SAM" id="MobiDB-lite"/>
    </source>
</evidence>
<evidence type="ECO:0000313" key="9">
    <source>
        <dbReference type="EMBL" id="CAH1966700.1"/>
    </source>
</evidence>
<evidence type="ECO:0000256" key="5">
    <source>
        <dbReference type="ARBA" id="ARBA00025466"/>
    </source>
</evidence>
<comment type="function">
    <text evidence="5">Involved in transvection phenomena (= synapsis-dependent gene expression), where the synaptic pairing of chromosomes carrying genes with which zeste interacts influences the expression of these genes. Zeste binds to DNA and stimulates transcription from a nearby promoter.</text>
</comment>
<evidence type="ECO:0000256" key="1">
    <source>
        <dbReference type="ARBA" id="ARBA00011764"/>
    </source>
</evidence>
<keyword evidence="3" id="KW-0805">Transcription regulation</keyword>
<comment type="caution">
    <text evidence="9">The sequence shown here is derived from an EMBL/GenBank/DDBJ whole genome shotgun (WGS) entry which is preliminary data.</text>
</comment>
<dbReference type="OrthoDB" id="3066195at2759"/>
<keyword evidence="6" id="KW-0175">Coiled coil</keyword>
<organism evidence="9 10">
    <name type="scientific">Acanthoscelides obtectus</name>
    <name type="common">Bean weevil</name>
    <name type="synonym">Bruchus obtectus</name>
    <dbReference type="NCBI Taxonomy" id="200917"/>
    <lineage>
        <taxon>Eukaryota</taxon>
        <taxon>Metazoa</taxon>
        <taxon>Ecdysozoa</taxon>
        <taxon>Arthropoda</taxon>
        <taxon>Hexapoda</taxon>
        <taxon>Insecta</taxon>
        <taxon>Pterygota</taxon>
        <taxon>Neoptera</taxon>
        <taxon>Endopterygota</taxon>
        <taxon>Coleoptera</taxon>
        <taxon>Polyphaga</taxon>
        <taxon>Cucujiformia</taxon>
        <taxon>Chrysomeloidea</taxon>
        <taxon>Chrysomelidae</taxon>
        <taxon>Bruchinae</taxon>
        <taxon>Bruchini</taxon>
        <taxon>Acanthoscelides</taxon>
    </lineage>
</organism>
<feature type="region of interest" description="Disordered" evidence="7">
    <location>
        <begin position="200"/>
        <end position="243"/>
    </location>
</feature>
<dbReference type="Proteomes" id="UP001152888">
    <property type="component" value="Unassembled WGS sequence"/>
</dbReference>
<evidence type="ECO:0000259" key="8">
    <source>
        <dbReference type="Pfam" id="PF13873"/>
    </source>
</evidence>
<keyword evidence="10" id="KW-1185">Reference proteome</keyword>
<dbReference type="Pfam" id="PF13873">
    <property type="entry name" value="Myb_DNA-bind_5"/>
    <property type="match status" value="1"/>
</dbReference>
<feature type="coiled-coil region" evidence="6">
    <location>
        <begin position="287"/>
        <end position="314"/>
    </location>
</feature>
<feature type="domain" description="Myb/SANT-like DNA-binding" evidence="8">
    <location>
        <begin position="8"/>
        <end position="83"/>
    </location>
</feature>
<proteinExistence type="predicted"/>
<evidence type="ECO:0000256" key="6">
    <source>
        <dbReference type="SAM" id="Coils"/>
    </source>
</evidence>
<dbReference type="EMBL" id="CAKOFQ010006736">
    <property type="protein sequence ID" value="CAH1966700.1"/>
    <property type="molecule type" value="Genomic_DNA"/>
</dbReference>